<protein>
    <submittedName>
        <fullName evidence="5">Peptidase family S51</fullName>
    </submittedName>
</protein>
<dbReference type="EMBL" id="LNYL01000050">
    <property type="protein sequence ID" value="KTD24668.1"/>
    <property type="molecule type" value="Genomic_DNA"/>
</dbReference>
<dbReference type="GO" id="GO:0006508">
    <property type="term" value="P:proteolysis"/>
    <property type="evidence" value="ECO:0007669"/>
    <property type="project" value="UniProtKB-KW"/>
</dbReference>
<gene>
    <name evidence="5" type="ORF">Lmac_2755</name>
</gene>
<dbReference type="RefSeq" id="WP_078767484.1">
    <property type="nucleotide sequence ID" value="NZ_CAAAIB010000019.1"/>
</dbReference>
<evidence type="ECO:0000256" key="3">
    <source>
        <dbReference type="ARBA" id="ARBA00022801"/>
    </source>
</evidence>
<comment type="similarity">
    <text evidence="1">Belongs to the peptidase S51 family.</text>
</comment>
<dbReference type="PANTHER" id="PTHR20842:SF0">
    <property type="entry name" value="ALPHA-ASPARTYL DIPEPTIDASE"/>
    <property type="match status" value="1"/>
</dbReference>
<dbReference type="PATRIC" id="fig|466.6.peg.2943"/>
<evidence type="ECO:0000256" key="4">
    <source>
        <dbReference type="ARBA" id="ARBA00022825"/>
    </source>
</evidence>
<keyword evidence="3" id="KW-0378">Hydrolase</keyword>
<keyword evidence="6" id="KW-1185">Reference proteome</keyword>
<evidence type="ECO:0000313" key="5">
    <source>
        <dbReference type="EMBL" id="KTD24668.1"/>
    </source>
</evidence>
<dbReference type="OrthoDB" id="9778515at2"/>
<evidence type="ECO:0000256" key="2">
    <source>
        <dbReference type="ARBA" id="ARBA00022670"/>
    </source>
</evidence>
<dbReference type="Gene3D" id="3.40.50.880">
    <property type="match status" value="1"/>
</dbReference>
<dbReference type="Pfam" id="PF03575">
    <property type="entry name" value="Peptidase_S51"/>
    <property type="match status" value="1"/>
</dbReference>
<organism evidence="5 6">
    <name type="scientific">Legionella maceachernii</name>
    <dbReference type="NCBI Taxonomy" id="466"/>
    <lineage>
        <taxon>Bacteria</taxon>
        <taxon>Pseudomonadati</taxon>
        <taxon>Pseudomonadota</taxon>
        <taxon>Gammaproteobacteria</taxon>
        <taxon>Legionellales</taxon>
        <taxon>Legionellaceae</taxon>
        <taxon>Legionella</taxon>
    </lineage>
</organism>
<comment type="caution">
    <text evidence="5">The sequence shown here is derived from an EMBL/GenBank/DDBJ whole genome shotgun (WGS) entry which is preliminary data.</text>
</comment>
<dbReference type="InterPro" id="IPR029062">
    <property type="entry name" value="Class_I_gatase-like"/>
</dbReference>
<keyword evidence="2" id="KW-0645">Protease</keyword>
<name>A0A0W0VWY6_9GAMM</name>
<dbReference type="SUPFAM" id="SSF52317">
    <property type="entry name" value="Class I glutamine amidotransferase-like"/>
    <property type="match status" value="1"/>
</dbReference>
<keyword evidence="4" id="KW-0720">Serine protease</keyword>
<sequence>MSHMLLMSFDDSHIMNLNRTLNRFLEYAFSLIEKATIQFCYIGTASNDSLIERKFFTRFVSSKFRKKVITSELVLTKSQLTKEQLESYLAQQDILFIGGGNTEKMLEIWEKSGFTSVLNKLKTEKRLPVLAGVSAGGMYPFYSVLSDVMPGQYKALLGLGWLKESFCPHANSKKKSLCDYSKNQYLERMEAYVIAVKQGLLPSGYAVPNDCMLHFENFNLVKTISSLQNNQCYYVTHEKVFALETIYAAVSSNPNIRLECWSRGFKYLHHFKQWAKKLHLWTKRTI</sequence>
<proteinExistence type="inferred from homology"/>
<dbReference type="STRING" id="466.Lmac_2755"/>
<evidence type="ECO:0000256" key="1">
    <source>
        <dbReference type="ARBA" id="ARBA00006534"/>
    </source>
</evidence>
<reference evidence="5 6" key="1">
    <citation type="submission" date="2015-11" db="EMBL/GenBank/DDBJ databases">
        <title>Genomic analysis of 38 Legionella species identifies large and diverse effector repertoires.</title>
        <authorList>
            <person name="Burstein D."/>
            <person name="Amaro F."/>
            <person name="Zusman T."/>
            <person name="Lifshitz Z."/>
            <person name="Cohen O."/>
            <person name="Gilbert J.A."/>
            <person name="Pupko T."/>
            <person name="Shuman H.A."/>
            <person name="Segal G."/>
        </authorList>
    </citation>
    <scope>NUCLEOTIDE SEQUENCE [LARGE SCALE GENOMIC DNA]</scope>
    <source>
        <strain evidence="5 6">PX-1-G2-E2</strain>
    </source>
</reference>
<dbReference type="Proteomes" id="UP000054908">
    <property type="component" value="Unassembled WGS sequence"/>
</dbReference>
<accession>A0A0W0VWY6</accession>
<dbReference type="PANTHER" id="PTHR20842">
    <property type="entry name" value="PROTEASE S51 ALPHA-ASPARTYL DIPEPTIDASE"/>
    <property type="match status" value="1"/>
</dbReference>
<dbReference type="InterPro" id="IPR005320">
    <property type="entry name" value="Peptidase_S51"/>
</dbReference>
<evidence type="ECO:0000313" key="6">
    <source>
        <dbReference type="Proteomes" id="UP000054908"/>
    </source>
</evidence>
<dbReference type="AlphaFoldDB" id="A0A0W0VWY6"/>
<dbReference type="GO" id="GO:0008236">
    <property type="term" value="F:serine-type peptidase activity"/>
    <property type="evidence" value="ECO:0007669"/>
    <property type="project" value="UniProtKB-KW"/>
</dbReference>